<protein>
    <submittedName>
        <fullName evidence="2">Integral membrane protein (TIGR02206 family)</fullName>
    </submittedName>
</protein>
<feature type="transmembrane region" description="Helical" evidence="1">
    <location>
        <begin position="104"/>
        <end position="123"/>
    </location>
</feature>
<dbReference type="EMBL" id="JAUSWB010000006">
    <property type="protein sequence ID" value="MDQ0429861.1"/>
    <property type="molecule type" value="Genomic_DNA"/>
</dbReference>
<dbReference type="Pfam" id="PF14808">
    <property type="entry name" value="TMEM164"/>
    <property type="match status" value="1"/>
</dbReference>
<dbReference type="InterPro" id="IPR011737">
    <property type="entry name" value="CHP02206_TP0381"/>
</dbReference>
<organism evidence="2 3">
    <name type="scientific">Planomicrobium stackebrandtii</name>
    <dbReference type="NCBI Taxonomy" id="253160"/>
    <lineage>
        <taxon>Bacteria</taxon>
        <taxon>Bacillati</taxon>
        <taxon>Bacillota</taxon>
        <taxon>Bacilli</taxon>
        <taxon>Bacillales</taxon>
        <taxon>Caryophanaceae</taxon>
        <taxon>Planomicrobium</taxon>
    </lineage>
</organism>
<dbReference type="NCBIfam" id="TIGR02206">
    <property type="entry name" value="intg_mem_TP0381"/>
    <property type="match status" value="1"/>
</dbReference>
<evidence type="ECO:0000313" key="2">
    <source>
        <dbReference type="EMBL" id="MDQ0429861.1"/>
    </source>
</evidence>
<feature type="transmembrane region" description="Helical" evidence="1">
    <location>
        <begin position="20"/>
        <end position="38"/>
    </location>
</feature>
<feature type="transmembrane region" description="Helical" evidence="1">
    <location>
        <begin position="211"/>
        <end position="232"/>
    </location>
</feature>
<sequence length="239" mass="27953">METWFAATSTHSFNPFSWNHLFILAIAAIGIILLISVKERLKEEKKLFRSLRWPLLAILIISEFSYHYWAITNEVWHFSGRMPLHLCGIASLTAMIGLLTMRPLWIQLSFFIGIVPAFLALITPDLPYDYQHFRFWKFFVHHVAIPWSCLFLALCRPNAITLRSVFSTYALVLAYAALIGFWINPLTESNFLYLMQRPKTTSPLDFFGEGLWYYINLCLAAFLLFFVQYLVFRKFIKTS</sequence>
<keyword evidence="1" id="KW-1133">Transmembrane helix</keyword>
<evidence type="ECO:0000256" key="1">
    <source>
        <dbReference type="SAM" id="Phobius"/>
    </source>
</evidence>
<keyword evidence="3" id="KW-1185">Reference proteome</keyword>
<comment type="caution">
    <text evidence="2">The sequence shown here is derived from an EMBL/GenBank/DDBJ whole genome shotgun (WGS) entry which is preliminary data.</text>
</comment>
<proteinExistence type="predicted"/>
<feature type="transmembrane region" description="Helical" evidence="1">
    <location>
        <begin position="82"/>
        <end position="99"/>
    </location>
</feature>
<dbReference type="Proteomes" id="UP001241988">
    <property type="component" value="Unassembled WGS sequence"/>
</dbReference>
<reference evidence="2 3" key="1">
    <citation type="submission" date="2023-07" db="EMBL/GenBank/DDBJ databases">
        <title>Genomic Encyclopedia of Type Strains, Phase IV (KMG-IV): sequencing the most valuable type-strain genomes for metagenomic binning, comparative biology and taxonomic classification.</title>
        <authorList>
            <person name="Goeker M."/>
        </authorList>
    </citation>
    <scope>NUCLEOTIDE SEQUENCE [LARGE SCALE GENOMIC DNA]</scope>
    <source>
        <strain evidence="2 3">DSM 16419</strain>
    </source>
</reference>
<feature type="transmembrane region" description="Helical" evidence="1">
    <location>
        <begin position="50"/>
        <end position="70"/>
    </location>
</feature>
<evidence type="ECO:0000313" key="3">
    <source>
        <dbReference type="Proteomes" id="UP001241988"/>
    </source>
</evidence>
<name>A0ABU0GYJ0_9BACL</name>
<accession>A0ABU0GYJ0</accession>
<feature type="transmembrane region" description="Helical" evidence="1">
    <location>
        <begin position="135"/>
        <end position="154"/>
    </location>
</feature>
<feature type="transmembrane region" description="Helical" evidence="1">
    <location>
        <begin position="166"/>
        <end position="183"/>
    </location>
</feature>
<keyword evidence="1" id="KW-0472">Membrane</keyword>
<gene>
    <name evidence="2" type="ORF">QOZ98_002689</name>
</gene>
<dbReference type="RefSeq" id="WP_308787903.1">
    <property type="nucleotide sequence ID" value="NZ_JAUSWB010000006.1"/>
</dbReference>
<keyword evidence="1" id="KW-0812">Transmembrane</keyword>